<proteinExistence type="predicted"/>
<feature type="non-terminal residue" evidence="1">
    <location>
        <position position="1"/>
    </location>
</feature>
<dbReference type="EMBL" id="CAJVPY010009175">
    <property type="protein sequence ID" value="CAG8705618.1"/>
    <property type="molecule type" value="Genomic_DNA"/>
</dbReference>
<evidence type="ECO:0000313" key="1">
    <source>
        <dbReference type="EMBL" id="CAG8705618.1"/>
    </source>
</evidence>
<sequence length="87" mass="10062">YHYHQYPFLNTLAMPISYNTMSSVVIESAEVIENIEATENAEVIENIEATENAEDMQDSEELYNQLISTTKKTLEILEDQQSKKNFK</sequence>
<gene>
    <name evidence="1" type="ORF">DERYTH_LOCUS13262</name>
</gene>
<evidence type="ECO:0000313" key="2">
    <source>
        <dbReference type="Proteomes" id="UP000789405"/>
    </source>
</evidence>
<comment type="caution">
    <text evidence="1">The sequence shown here is derived from an EMBL/GenBank/DDBJ whole genome shotgun (WGS) entry which is preliminary data.</text>
</comment>
<dbReference type="Proteomes" id="UP000789405">
    <property type="component" value="Unassembled WGS sequence"/>
</dbReference>
<protein>
    <submittedName>
        <fullName evidence="1">20355_t:CDS:1</fullName>
    </submittedName>
</protein>
<dbReference type="AlphaFoldDB" id="A0A9N9N627"/>
<dbReference type="OrthoDB" id="2312346at2759"/>
<reference evidence="1" key="1">
    <citation type="submission" date="2021-06" db="EMBL/GenBank/DDBJ databases">
        <authorList>
            <person name="Kallberg Y."/>
            <person name="Tangrot J."/>
            <person name="Rosling A."/>
        </authorList>
    </citation>
    <scope>NUCLEOTIDE SEQUENCE</scope>
    <source>
        <strain evidence="1">MA453B</strain>
    </source>
</reference>
<accession>A0A9N9N627</accession>
<organism evidence="1 2">
    <name type="scientific">Dentiscutata erythropus</name>
    <dbReference type="NCBI Taxonomy" id="1348616"/>
    <lineage>
        <taxon>Eukaryota</taxon>
        <taxon>Fungi</taxon>
        <taxon>Fungi incertae sedis</taxon>
        <taxon>Mucoromycota</taxon>
        <taxon>Glomeromycotina</taxon>
        <taxon>Glomeromycetes</taxon>
        <taxon>Diversisporales</taxon>
        <taxon>Gigasporaceae</taxon>
        <taxon>Dentiscutata</taxon>
    </lineage>
</organism>
<name>A0A9N9N627_9GLOM</name>
<keyword evidence="2" id="KW-1185">Reference proteome</keyword>